<evidence type="ECO:0008006" key="4">
    <source>
        <dbReference type="Google" id="ProtNLM"/>
    </source>
</evidence>
<feature type="transmembrane region" description="Helical" evidence="1">
    <location>
        <begin position="110"/>
        <end position="129"/>
    </location>
</feature>
<reference evidence="3" key="1">
    <citation type="journal article" date="2022" name="Int. J. Syst. Evol. Microbiol.">
        <title>Anaeromyxobacter oryzae sp. nov., Anaeromyxobacter diazotrophicus sp. nov. and Anaeromyxobacter paludicola sp. nov., isolated from paddy soils.</title>
        <authorList>
            <person name="Itoh H."/>
            <person name="Xu Z."/>
            <person name="Mise K."/>
            <person name="Masuda Y."/>
            <person name="Ushijima N."/>
            <person name="Hayakawa C."/>
            <person name="Shiratori Y."/>
            <person name="Senoo K."/>
        </authorList>
    </citation>
    <scope>NUCLEOTIDE SEQUENCE [LARGE SCALE GENOMIC DNA]</scope>
    <source>
        <strain evidence="3">Red630</strain>
    </source>
</reference>
<feature type="transmembrane region" description="Helical" evidence="1">
    <location>
        <begin position="199"/>
        <end position="219"/>
    </location>
</feature>
<keyword evidence="3" id="KW-1185">Reference proteome</keyword>
<keyword evidence="1" id="KW-0812">Transmembrane</keyword>
<dbReference type="PANTHER" id="PTHR36111:SF2">
    <property type="entry name" value="INNER MEMBRANE PROTEIN"/>
    <property type="match status" value="1"/>
</dbReference>
<dbReference type="PANTHER" id="PTHR36111">
    <property type="entry name" value="INNER MEMBRANE PROTEIN-RELATED"/>
    <property type="match status" value="1"/>
</dbReference>
<feature type="transmembrane region" description="Helical" evidence="1">
    <location>
        <begin position="141"/>
        <end position="160"/>
    </location>
</feature>
<dbReference type="InterPro" id="IPR007563">
    <property type="entry name" value="DUF554"/>
</dbReference>
<dbReference type="RefSeq" id="WP_248343448.1">
    <property type="nucleotide sequence ID" value="NZ_AP025592.1"/>
</dbReference>
<evidence type="ECO:0000313" key="2">
    <source>
        <dbReference type="EMBL" id="BDG10858.1"/>
    </source>
</evidence>
<accession>A0ABN6NFN8</accession>
<feature type="transmembrane region" description="Helical" evidence="1">
    <location>
        <begin position="39"/>
        <end position="57"/>
    </location>
</feature>
<evidence type="ECO:0000313" key="3">
    <source>
        <dbReference type="Proteomes" id="UP001162734"/>
    </source>
</evidence>
<keyword evidence="1" id="KW-1133">Transmembrane helix</keyword>
<dbReference type="EMBL" id="AP025592">
    <property type="protein sequence ID" value="BDG10858.1"/>
    <property type="molecule type" value="Genomic_DNA"/>
</dbReference>
<organism evidence="2 3">
    <name type="scientific">Anaeromyxobacter paludicola</name>
    <dbReference type="NCBI Taxonomy" id="2918171"/>
    <lineage>
        <taxon>Bacteria</taxon>
        <taxon>Pseudomonadati</taxon>
        <taxon>Myxococcota</taxon>
        <taxon>Myxococcia</taxon>
        <taxon>Myxococcales</taxon>
        <taxon>Cystobacterineae</taxon>
        <taxon>Anaeromyxobacteraceae</taxon>
        <taxon>Anaeromyxobacter</taxon>
    </lineage>
</organism>
<name>A0ABN6NFN8_9BACT</name>
<evidence type="ECO:0000256" key="1">
    <source>
        <dbReference type="SAM" id="Phobius"/>
    </source>
</evidence>
<dbReference type="Pfam" id="PF04474">
    <property type="entry name" value="DUF554"/>
    <property type="match status" value="1"/>
</dbReference>
<feature type="transmembrane region" description="Helical" evidence="1">
    <location>
        <begin position="69"/>
        <end position="89"/>
    </location>
</feature>
<gene>
    <name evidence="2" type="ORF">AMPC_39710</name>
</gene>
<feature type="transmembrane region" description="Helical" evidence="1">
    <location>
        <begin position="167"/>
        <end position="187"/>
    </location>
</feature>
<protein>
    <recommendedName>
        <fullName evidence="4">DUF554 domain-containing protein</fullName>
    </recommendedName>
</protein>
<feature type="transmembrane region" description="Helical" evidence="1">
    <location>
        <begin position="12"/>
        <end position="32"/>
    </location>
</feature>
<sequence length="249" mass="25026">MIELFARTSGTWVNVATVAGGTALGLLVGARLPEKMGRTLMQVLGLVTAYVGLSMAGSLRSIESARLPGVMVALVGLALGGLVGEALGIEERLGSLGETLRRRFRGSGRFTEGFVTASLLFCVGPMAIVGSLQNGLSHKNAILVLKAALDGIASIALSGVYGIGVGFSALTVLALQGGLSLAAGALAASLPDPSTDPSVLVITGTGGLMIIGIGVNLMVAGLGVEDRRVRVGALLPALAIAPVLHALVH</sequence>
<feature type="transmembrane region" description="Helical" evidence="1">
    <location>
        <begin position="231"/>
        <end position="248"/>
    </location>
</feature>
<keyword evidence="1" id="KW-0472">Membrane</keyword>
<dbReference type="Proteomes" id="UP001162734">
    <property type="component" value="Chromosome"/>
</dbReference>
<proteinExistence type="predicted"/>